<evidence type="ECO:0000256" key="2">
    <source>
        <dbReference type="ARBA" id="ARBA00022448"/>
    </source>
</evidence>
<dbReference type="Pfam" id="PF04290">
    <property type="entry name" value="DctQ"/>
    <property type="match status" value="1"/>
</dbReference>
<gene>
    <name evidence="12" type="ORF">EYW49_00930</name>
</gene>
<feature type="domain" description="TRAP C4-dicarboxylate transport system permease DctM subunit" evidence="11">
    <location>
        <begin position="204"/>
        <end position="612"/>
    </location>
</feature>
<feature type="transmembrane region" description="Helical" evidence="9">
    <location>
        <begin position="436"/>
        <end position="452"/>
    </location>
</feature>
<sequence length="623" mass="65692">MTSTTADTSRQNYDARANWLIGKMSDGADAVVAFAMILELALVLANIFARHYLEHSYLWADEVARIALTVLAFVGGAVAYRRRDHASVHIVLDLLPARAERILVVLADVVVLGIAVLVGCASIEFIGSSWYETTPILELPAALIALPLPISMILLAVYALVNLRAHGAISLVVGGVCAAVLLVAVLAGDLWLPLTGEAPLIVALALFFVAILAGIPVGFVLLLATSAYLWFIDAPSMVVVPHNMVNGTGNFILLAVPFFIFAGLIMERGGISERLVHFIHTLVGHTRGGLLQVTVASMYVVSGLSGSKPADVAAVGTVMRDKITERHGAAEGAAVLAATAIMGETIPPSIAMLIVGSITNVSVAAMFIGGMLPAAVMAICLMAMIWYRARRDGTPTTPRPPARVIARACLHSILPLTMPGMLLGGILFGVATPTEVAAAAVLYGLVLSVFVYRRMSWATFKRTIIDASALTGVLLFIFAAASAFSWTLTVASLPQRLVALLHATGGGNQVFMIGSILLLVVVGVLLEGLPSLNVLAPLLIPIAGSLGINEVHYALVLIITMGIGGFMPLVGVGFYVCCAIMRCDIESASRAMLPYLTVIVAGLLIVAFVPWFSLVLPRLFGFM</sequence>
<feature type="transmembrane region" description="Helical" evidence="9">
    <location>
        <begin position="363"/>
        <end position="387"/>
    </location>
</feature>
<feature type="transmembrane region" description="Helical" evidence="9">
    <location>
        <begin position="200"/>
        <end position="232"/>
    </location>
</feature>
<evidence type="ECO:0000259" key="11">
    <source>
        <dbReference type="Pfam" id="PF06808"/>
    </source>
</evidence>
<keyword evidence="2 8" id="KW-0813">Transport</keyword>
<feature type="domain" description="Tripartite ATP-independent periplasmic transporters DctQ component" evidence="10">
    <location>
        <begin position="41"/>
        <end position="163"/>
    </location>
</feature>
<evidence type="ECO:0000313" key="12">
    <source>
        <dbReference type="EMBL" id="TBW41320.1"/>
    </source>
</evidence>
<dbReference type="PANTHER" id="PTHR33362:SF2">
    <property type="entry name" value="TRAP TRANSPORTER LARGE PERMEASE PROTEIN"/>
    <property type="match status" value="1"/>
</dbReference>
<dbReference type="RefSeq" id="WP_131304974.1">
    <property type="nucleotide sequence ID" value="NZ_SJFN01000001.1"/>
</dbReference>
<evidence type="ECO:0000256" key="4">
    <source>
        <dbReference type="ARBA" id="ARBA00022519"/>
    </source>
</evidence>
<dbReference type="GO" id="GO:0022857">
    <property type="term" value="F:transmembrane transporter activity"/>
    <property type="evidence" value="ECO:0007669"/>
    <property type="project" value="UniProtKB-UniRule"/>
</dbReference>
<feature type="transmembrane region" description="Helical" evidence="9">
    <location>
        <begin position="63"/>
        <end position="81"/>
    </location>
</feature>
<feature type="transmembrane region" description="Helical" evidence="9">
    <location>
        <begin position="168"/>
        <end position="188"/>
    </location>
</feature>
<evidence type="ECO:0000256" key="5">
    <source>
        <dbReference type="ARBA" id="ARBA00022692"/>
    </source>
</evidence>
<feature type="transmembrane region" description="Helical" evidence="9">
    <location>
        <begin position="593"/>
        <end position="614"/>
    </location>
</feature>
<keyword evidence="7 9" id="KW-0472">Membrane</keyword>
<evidence type="ECO:0000256" key="8">
    <source>
        <dbReference type="RuleBase" id="RU369079"/>
    </source>
</evidence>
<evidence type="ECO:0000256" key="9">
    <source>
        <dbReference type="SAM" id="Phobius"/>
    </source>
</evidence>
<keyword evidence="13" id="KW-1185">Reference proteome</keyword>
<feature type="transmembrane region" description="Helical" evidence="9">
    <location>
        <begin position="30"/>
        <end position="51"/>
    </location>
</feature>
<dbReference type="InterPro" id="IPR004681">
    <property type="entry name" value="TRAP_DctM"/>
</dbReference>
<protein>
    <submittedName>
        <fullName evidence="12">TRAP transporter large permease subunit</fullName>
    </submittedName>
</protein>
<name>A0A4Q9VY52_9HYPH</name>
<dbReference type="OrthoDB" id="7374726at2"/>
<dbReference type="InterPro" id="IPR055348">
    <property type="entry name" value="DctQ"/>
</dbReference>
<feature type="transmembrane region" description="Helical" evidence="9">
    <location>
        <begin position="554"/>
        <end position="581"/>
    </location>
</feature>
<comment type="function">
    <text evidence="8">Part of the tripartite ATP-independent periplasmic (TRAP) transport system.</text>
</comment>
<dbReference type="Proteomes" id="UP000292781">
    <property type="component" value="Unassembled WGS sequence"/>
</dbReference>
<evidence type="ECO:0000256" key="1">
    <source>
        <dbReference type="ARBA" id="ARBA00004429"/>
    </source>
</evidence>
<feature type="transmembrane region" description="Helical" evidence="9">
    <location>
        <begin position="506"/>
        <end position="525"/>
    </location>
</feature>
<organism evidence="12 13">
    <name type="scientific">Siculibacillus lacustris</name>
    <dbReference type="NCBI Taxonomy" id="1549641"/>
    <lineage>
        <taxon>Bacteria</taxon>
        <taxon>Pseudomonadati</taxon>
        <taxon>Pseudomonadota</taxon>
        <taxon>Alphaproteobacteria</taxon>
        <taxon>Hyphomicrobiales</taxon>
        <taxon>Ancalomicrobiaceae</taxon>
        <taxon>Siculibacillus</taxon>
    </lineage>
</organism>
<feature type="transmembrane region" description="Helical" evidence="9">
    <location>
        <begin position="464"/>
        <end position="486"/>
    </location>
</feature>
<evidence type="ECO:0000259" key="10">
    <source>
        <dbReference type="Pfam" id="PF04290"/>
    </source>
</evidence>
<dbReference type="InterPro" id="IPR010656">
    <property type="entry name" value="DctM"/>
</dbReference>
<dbReference type="AlphaFoldDB" id="A0A4Q9VY52"/>
<feature type="transmembrane region" description="Helical" evidence="9">
    <location>
        <begin position="139"/>
        <end position="161"/>
    </location>
</feature>
<keyword evidence="3" id="KW-1003">Cell membrane</keyword>
<dbReference type="EMBL" id="SJFN01000001">
    <property type="protein sequence ID" value="TBW41320.1"/>
    <property type="molecule type" value="Genomic_DNA"/>
</dbReference>
<feature type="transmembrane region" description="Helical" evidence="9">
    <location>
        <begin position="244"/>
        <end position="266"/>
    </location>
</feature>
<evidence type="ECO:0000313" key="13">
    <source>
        <dbReference type="Proteomes" id="UP000292781"/>
    </source>
</evidence>
<dbReference type="Pfam" id="PF06808">
    <property type="entry name" value="DctM"/>
    <property type="match status" value="1"/>
</dbReference>
<dbReference type="PANTHER" id="PTHR33362">
    <property type="entry name" value="SIALIC ACID TRAP TRANSPORTER PERMEASE PROTEIN SIAT-RELATED"/>
    <property type="match status" value="1"/>
</dbReference>
<comment type="caution">
    <text evidence="12">The sequence shown here is derived from an EMBL/GenBank/DDBJ whole genome shotgun (WGS) entry which is preliminary data.</text>
</comment>
<reference evidence="12 13" key="1">
    <citation type="submission" date="2019-02" db="EMBL/GenBank/DDBJ databases">
        <title>Siculibacillus lacustris gen. nov., sp. nov., a new rosette-forming bacterium isolated from a freshwater crater lake (Lake St. Ana, Romania).</title>
        <authorList>
            <person name="Felfoldi T."/>
            <person name="Marton Z."/>
            <person name="Szabo A."/>
            <person name="Mentes A."/>
            <person name="Boka K."/>
            <person name="Marialigeti K."/>
            <person name="Mathe I."/>
            <person name="Koncz M."/>
            <person name="Schumann P."/>
            <person name="Toth E."/>
        </authorList>
    </citation>
    <scope>NUCLEOTIDE SEQUENCE [LARGE SCALE GENOMIC DNA]</scope>
    <source>
        <strain evidence="12 13">SA-279</strain>
    </source>
</reference>
<accession>A0A4Q9VY52</accession>
<keyword evidence="4 8" id="KW-0997">Cell inner membrane</keyword>
<dbReference type="NCBIfam" id="TIGR00786">
    <property type="entry name" value="dctM"/>
    <property type="match status" value="1"/>
</dbReference>
<dbReference type="GO" id="GO:0005886">
    <property type="term" value="C:plasma membrane"/>
    <property type="evidence" value="ECO:0007669"/>
    <property type="project" value="UniProtKB-SubCell"/>
</dbReference>
<evidence type="ECO:0000256" key="3">
    <source>
        <dbReference type="ARBA" id="ARBA00022475"/>
    </source>
</evidence>
<evidence type="ECO:0000256" key="7">
    <source>
        <dbReference type="ARBA" id="ARBA00023136"/>
    </source>
</evidence>
<feature type="transmembrane region" description="Helical" evidence="9">
    <location>
        <begin position="408"/>
        <end position="430"/>
    </location>
</feature>
<keyword evidence="6 9" id="KW-1133">Transmembrane helix</keyword>
<comment type="subcellular location">
    <subcellularLocation>
        <location evidence="1 8">Cell inner membrane</location>
        <topology evidence="1 8">Multi-pass membrane protein</topology>
    </subcellularLocation>
</comment>
<feature type="transmembrane region" description="Helical" evidence="9">
    <location>
        <begin position="532"/>
        <end position="548"/>
    </location>
</feature>
<evidence type="ECO:0000256" key="6">
    <source>
        <dbReference type="ARBA" id="ARBA00022989"/>
    </source>
</evidence>
<proteinExistence type="predicted"/>
<keyword evidence="5 9" id="KW-0812">Transmembrane</keyword>
<feature type="transmembrane region" description="Helical" evidence="9">
    <location>
        <begin position="102"/>
        <end position="127"/>
    </location>
</feature>